<dbReference type="EMBL" id="FJUW01000060">
    <property type="protein sequence ID" value="CZT11099.1"/>
    <property type="molecule type" value="Genomic_DNA"/>
</dbReference>
<evidence type="ECO:0000256" key="5">
    <source>
        <dbReference type="ARBA" id="ARBA00022729"/>
    </source>
</evidence>
<evidence type="ECO:0000313" key="12">
    <source>
        <dbReference type="Proteomes" id="UP000178129"/>
    </source>
</evidence>
<dbReference type="Gene3D" id="3.40.50.1820">
    <property type="entry name" value="alpha/beta hydrolase"/>
    <property type="match status" value="1"/>
</dbReference>
<evidence type="ECO:0000256" key="8">
    <source>
        <dbReference type="ARBA" id="ARBA00023326"/>
    </source>
</evidence>
<evidence type="ECO:0000256" key="9">
    <source>
        <dbReference type="ARBA" id="ARBA00034075"/>
    </source>
</evidence>
<evidence type="ECO:0000256" key="2">
    <source>
        <dbReference type="ARBA" id="ARBA00013091"/>
    </source>
</evidence>
<keyword evidence="8" id="KW-0624">Polysaccharide degradation</keyword>
<dbReference type="AlphaFoldDB" id="A0A1E1LMQ6"/>
<evidence type="ECO:0000256" key="6">
    <source>
        <dbReference type="ARBA" id="ARBA00022801"/>
    </source>
</evidence>
<dbReference type="GO" id="GO:0045493">
    <property type="term" value="P:xylan catabolic process"/>
    <property type="evidence" value="ECO:0007669"/>
    <property type="project" value="UniProtKB-KW"/>
</dbReference>
<sequence>MALKSLLLLASLSLITALPSSSDSPTKSCGCGKALPVAQRPAGGDSHQVQFKQSDGTARTYLIHIPSNYDVNTAAPLIFSFHGRTKIASSQEELSQFSNEEWNPNAFAVYPQGVDNQWQGDPASKGVDDIGFVSDMIKHFTQRYCIDTSRIYAAGKSNGGGFTNTLACDPQLSKQIAAFAPVSGAFYVPDSTSTSCSAQTISIPCNPGRHPLPMLEFHGSDDTTIPYSGGARRGVCLPTVPHWVREWSQREGYGLTNQTTGSYGGRVLKYEYGGAAGKLGIVTHYVVDGLGHDWPSKGPNGDSDEGTYLDATPLIMDFFARYRL</sequence>
<proteinExistence type="predicted"/>
<evidence type="ECO:0000256" key="7">
    <source>
        <dbReference type="ARBA" id="ARBA00023277"/>
    </source>
</evidence>
<evidence type="ECO:0000313" key="11">
    <source>
        <dbReference type="EMBL" id="CZT11099.1"/>
    </source>
</evidence>
<evidence type="ECO:0000256" key="3">
    <source>
        <dbReference type="ARBA" id="ARBA00022525"/>
    </source>
</evidence>
<name>A0A1E1LMQ6_9HELO</name>
<feature type="chain" id="PRO_5009447322" description="feruloyl esterase" evidence="10">
    <location>
        <begin position="18"/>
        <end position="324"/>
    </location>
</feature>
<keyword evidence="7" id="KW-0119">Carbohydrate metabolism</keyword>
<feature type="signal peptide" evidence="10">
    <location>
        <begin position="1"/>
        <end position="17"/>
    </location>
</feature>
<comment type="catalytic activity">
    <reaction evidence="9">
        <text>feruloyl-polysaccharide + H2O = ferulate + polysaccharide.</text>
        <dbReference type="EC" id="3.1.1.73"/>
    </reaction>
</comment>
<evidence type="ECO:0000256" key="4">
    <source>
        <dbReference type="ARBA" id="ARBA00022651"/>
    </source>
</evidence>
<evidence type="ECO:0000256" key="10">
    <source>
        <dbReference type="SAM" id="SignalP"/>
    </source>
</evidence>
<keyword evidence="5 10" id="KW-0732">Signal</keyword>
<dbReference type="InterPro" id="IPR043595">
    <property type="entry name" value="FaeB/C/D"/>
</dbReference>
<dbReference type="EC" id="3.1.1.73" evidence="2"/>
<dbReference type="SUPFAM" id="SSF53474">
    <property type="entry name" value="alpha/beta-Hydrolases"/>
    <property type="match status" value="1"/>
</dbReference>
<comment type="caution">
    <text evidence="11">The sequence shown here is derived from an EMBL/GenBank/DDBJ whole genome shotgun (WGS) entry which is preliminary data.</text>
</comment>
<gene>
    <name evidence="11" type="ORF">RCO7_10149</name>
</gene>
<dbReference type="PANTHER" id="PTHR38050">
    <property type="match status" value="1"/>
</dbReference>
<dbReference type="Proteomes" id="UP000178129">
    <property type="component" value="Unassembled WGS sequence"/>
</dbReference>
<dbReference type="PANTHER" id="PTHR38050:SF2">
    <property type="entry name" value="FERULOYL ESTERASE C-RELATED"/>
    <property type="match status" value="1"/>
</dbReference>
<dbReference type="GO" id="GO:0005576">
    <property type="term" value="C:extracellular region"/>
    <property type="evidence" value="ECO:0007669"/>
    <property type="project" value="UniProtKB-SubCell"/>
</dbReference>
<keyword evidence="3" id="KW-0964">Secreted</keyword>
<keyword evidence="6" id="KW-0378">Hydrolase</keyword>
<evidence type="ECO:0000256" key="1">
    <source>
        <dbReference type="ARBA" id="ARBA00004613"/>
    </source>
</evidence>
<keyword evidence="4" id="KW-0858">Xylan degradation</keyword>
<reference evidence="12" key="1">
    <citation type="submission" date="2016-03" db="EMBL/GenBank/DDBJ databases">
        <authorList>
            <person name="Ploux O."/>
        </authorList>
    </citation>
    <scope>NUCLEOTIDE SEQUENCE [LARGE SCALE GENOMIC DNA]</scope>
    <source>
        <strain evidence="12">UK7</strain>
    </source>
</reference>
<organism evidence="11 12">
    <name type="scientific">Rhynchosporium graminicola</name>
    <dbReference type="NCBI Taxonomy" id="2792576"/>
    <lineage>
        <taxon>Eukaryota</taxon>
        <taxon>Fungi</taxon>
        <taxon>Dikarya</taxon>
        <taxon>Ascomycota</taxon>
        <taxon>Pezizomycotina</taxon>
        <taxon>Leotiomycetes</taxon>
        <taxon>Helotiales</taxon>
        <taxon>Ploettnerulaceae</taxon>
        <taxon>Rhynchosporium</taxon>
    </lineage>
</organism>
<protein>
    <recommendedName>
        <fullName evidence="2">feruloyl esterase</fullName>
        <ecNumber evidence="2">3.1.1.73</ecNumber>
    </recommendedName>
</protein>
<keyword evidence="12" id="KW-1185">Reference proteome</keyword>
<dbReference type="InterPro" id="IPR029058">
    <property type="entry name" value="AB_hydrolase_fold"/>
</dbReference>
<dbReference type="STRING" id="914237.A0A1E1LMQ6"/>
<accession>A0A1E1LMQ6</accession>
<dbReference type="InParanoid" id="A0A1E1LMQ6"/>
<dbReference type="GO" id="GO:0030600">
    <property type="term" value="F:feruloyl esterase activity"/>
    <property type="evidence" value="ECO:0007669"/>
    <property type="project" value="UniProtKB-EC"/>
</dbReference>
<comment type="subcellular location">
    <subcellularLocation>
        <location evidence="1">Secreted</location>
    </subcellularLocation>
</comment>